<dbReference type="Proteomes" id="UP000032304">
    <property type="component" value="Chromosome 5"/>
</dbReference>
<protein>
    <submittedName>
        <fullName evidence="1">Uncharacterized protein</fullName>
    </submittedName>
</protein>
<sequence>MLCFYFGCICLPSPFVAKIGKNAKGDITDANNKRLAYQPVAFHFFALVLNGLTDIFFHFAEKKLLIFAMFIDSTTKSFLMMAKDECLSYPTL</sequence>
<keyword evidence="2" id="KW-1185">Reference proteome</keyword>
<reference evidence="1 2" key="1">
    <citation type="journal article" date="2012" name="Nature">
        <title>Repeated polyploidization of Gossypium genomes and the evolution of spinnable cotton fibres.</title>
        <authorList>
            <person name="Paterson A.H."/>
            <person name="Wendel J.F."/>
            <person name="Gundlach H."/>
            <person name="Guo H."/>
            <person name="Jenkins J."/>
            <person name="Jin D."/>
            <person name="Llewellyn D."/>
            <person name="Showmaker K.C."/>
            <person name="Shu S."/>
            <person name="Udall J."/>
            <person name="Yoo M.J."/>
            <person name="Byers R."/>
            <person name="Chen W."/>
            <person name="Doron-Faigenboim A."/>
            <person name="Duke M.V."/>
            <person name="Gong L."/>
            <person name="Grimwood J."/>
            <person name="Grover C."/>
            <person name="Grupp K."/>
            <person name="Hu G."/>
            <person name="Lee T.H."/>
            <person name="Li J."/>
            <person name="Lin L."/>
            <person name="Liu T."/>
            <person name="Marler B.S."/>
            <person name="Page J.T."/>
            <person name="Roberts A.W."/>
            <person name="Romanel E."/>
            <person name="Sanders W.S."/>
            <person name="Szadkowski E."/>
            <person name="Tan X."/>
            <person name="Tang H."/>
            <person name="Xu C."/>
            <person name="Wang J."/>
            <person name="Wang Z."/>
            <person name="Zhang D."/>
            <person name="Zhang L."/>
            <person name="Ashrafi H."/>
            <person name="Bedon F."/>
            <person name="Bowers J.E."/>
            <person name="Brubaker C.L."/>
            <person name="Chee P.W."/>
            <person name="Das S."/>
            <person name="Gingle A.R."/>
            <person name="Haigler C.H."/>
            <person name="Harker D."/>
            <person name="Hoffmann L.V."/>
            <person name="Hovav R."/>
            <person name="Jones D.C."/>
            <person name="Lemke C."/>
            <person name="Mansoor S."/>
            <person name="ur Rahman M."/>
            <person name="Rainville L.N."/>
            <person name="Rambani A."/>
            <person name="Reddy U.K."/>
            <person name="Rong J.K."/>
            <person name="Saranga Y."/>
            <person name="Scheffler B.E."/>
            <person name="Scheffler J.A."/>
            <person name="Stelly D.M."/>
            <person name="Triplett B.A."/>
            <person name="Van Deynze A."/>
            <person name="Vaslin M.F."/>
            <person name="Waghmare V.N."/>
            <person name="Walford S.A."/>
            <person name="Wright R.J."/>
            <person name="Zaki E.A."/>
            <person name="Zhang T."/>
            <person name="Dennis E.S."/>
            <person name="Mayer K.F."/>
            <person name="Peterson D.G."/>
            <person name="Rokhsar D.S."/>
            <person name="Wang X."/>
            <person name="Schmutz J."/>
        </authorList>
    </citation>
    <scope>NUCLEOTIDE SEQUENCE [LARGE SCALE GENOMIC DNA]</scope>
</reference>
<dbReference type="OMA" id="MMAKDEC"/>
<accession>A0A0D2NAM6</accession>
<proteinExistence type="predicted"/>
<dbReference type="Gramene" id="KJB29562">
    <property type="protein sequence ID" value="KJB29562"/>
    <property type="gene ID" value="B456_005G107500"/>
</dbReference>
<dbReference type="AlphaFoldDB" id="A0A0D2NAM6"/>
<organism evidence="1 2">
    <name type="scientific">Gossypium raimondii</name>
    <name type="common">Peruvian cotton</name>
    <name type="synonym">Gossypium klotzschianum subsp. raimondii</name>
    <dbReference type="NCBI Taxonomy" id="29730"/>
    <lineage>
        <taxon>Eukaryota</taxon>
        <taxon>Viridiplantae</taxon>
        <taxon>Streptophyta</taxon>
        <taxon>Embryophyta</taxon>
        <taxon>Tracheophyta</taxon>
        <taxon>Spermatophyta</taxon>
        <taxon>Magnoliopsida</taxon>
        <taxon>eudicotyledons</taxon>
        <taxon>Gunneridae</taxon>
        <taxon>Pentapetalae</taxon>
        <taxon>rosids</taxon>
        <taxon>malvids</taxon>
        <taxon>Malvales</taxon>
        <taxon>Malvaceae</taxon>
        <taxon>Malvoideae</taxon>
        <taxon>Gossypium</taxon>
    </lineage>
</organism>
<dbReference type="EMBL" id="CM001744">
    <property type="protein sequence ID" value="KJB29562.1"/>
    <property type="molecule type" value="Genomic_DNA"/>
</dbReference>
<evidence type="ECO:0000313" key="2">
    <source>
        <dbReference type="Proteomes" id="UP000032304"/>
    </source>
</evidence>
<name>A0A0D2NAM6_GOSRA</name>
<evidence type="ECO:0000313" key="1">
    <source>
        <dbReference type="EMBL" id="KJB29562.1"/>
    </source>
</evidence>
<gene>
    <name evidence="1" type="ORF">B456_005G107500</name>
</gene>